<sequence>MGRVMTLRRLQLGATFALPNCVNALVHYFFALDFCHSVCPLVLCFFTRVRLQLTRAWSTSWFGVGPRSDGTMSDMLIAAGGQLYRSPSVRVYPAQPARRPIFGSENGAETSSAVLLGSLRLVDETNYEPGVCLCVSVCVCGRA</sequence>
<comment type="caution">
    <text evidence="1">The sequence shown here is derived from an EMBL/GenBank/DDBJ whole genome shotgun (WGS) entry which is preliminary data.</text>
</comment>
<dbReference type="Proteomes" id="UP001208570">
    <property type="component" value="Unassembled WGS sequence"/>
</dbReference>
<keyword evidence="2" id="KW-1185">Reference proteome</keyword>
<protein>
    <submittedName>
        <fullName evidence="1">Uncharacterized protein</fullName>
    </submittedName>
</protein>
<evidence type="ECO:0000313" key="2">
    <source>
        <dbReference type="Proteomes" id="UP001208570"/>
    </source>
</evidence>
<dbReference type="AlphaFoldDB" id="A0AAD9J6J9"/>
<reference evidence="1" key="1">
    <citation type="journal article" date="2023" name="Mol. Biol. Evol.">
        <title>Third-Generation Sequencing Reveals the Adaptive Role of the Epigenome in Three Deep-Sea Polychaetes.</title>
        <authorList>
            <person name="Perez M."/>
            <person name="Aroh O."/>
            <person name="Sun Y."/>
            <person name="Lan Y."/>
            <person name="Juniper S.K."/>
            <person name="Young C.R."/>
            <person name="Angers B."/>
            <person name="Qian P.Y."/>
        </authorList>
    </citation>
    <scope>NUCLEOTIDE SEQUENCE</scope>
    <source>
        <strain evidence="1">P08H-3</strain>
    </source>
</reference>
<organism evidence="1 2">
    <name type="scientific">Paralvinella palmiformis</name>
    <dbReference type="NCBI Taxonomy" id="53620"/>
    <lineage>
        <taxon>Eukaryota</taxon>
        <taxon>Metazoa</taxon>
        <taxon>Spiralia</taxon>
        <taxon>Lophotrochozoa</taxon>
        <taxon>Annelida</taxon>
        <taxon>Polychaeta</taxon>
        <taxon>Sedentaria</taxon>
        <taxon>Canalipalpata</taxon>
        <taxon>Terebellida</taxon>
        <taxon>Terebelliformia</taxon>
        <taxon>Alvinellidae</taxon>
        <taxon>Paralvinella</taxon>
    </lineage>
</organism>
<gene>
    <name evidence="1" type="ORF">LSH36_554g01058</name>
</gene>
<dbReference type="EMBL" id="JAODUP010000554">
    <property type="protein sequence ID" value="KAK2147423.1"/>
    <property type="molecule type" value="Genomic_DNA"/>
</dbReference>
<accession>A0AAD9J6J9</accession>
<proteinExistence type="predicted"/>
<name>A0AAD9J6J9_9ANNE</name>
<evidence type="ECO:0000313" key="1">
    <source>
        <dbReference type="EMBL" id="KAK2147423.1"/>
    </source>
</evidence>